<dbReference type="GO" id="GO:0020037">
    <property type="term" value="F:heme binding"/>
    <property type="evidence" value="ECO:0007669"/>
    <property type="project" value="InterPro"/>
</dbReference>
<evidence type="ECO:0000256" key="1">
    <source>
        <dbReference type="ARBA" id="ARBA00001971"/>
    </source>
</evidence>
<organism evidence="11 12">
    <name type="scientific">Armillaria luteobubalina</name>
    <dbReference type="NCBI Taxonomy" id="153913"/>
    <lineage>
        <taxon>Eukaryota</taxon>
        <taxon>Fungi</taxon>
        <taxon>Dikarya</taxon>
        <taxon>Basidiomycota</taxon>
        <taxon>Agaricomycotina</taxon>
        <taxon>Agaricomycetes</taxon>
        <taxon>Agaricomycetidae</taxon>
        <taxon>Agaricales</taxon>
        <taxon>Marasmiineae</taxon>
        <taxon>Physalacriaceae</taxon>
        <taxon>Armillaria</taxon>
    </lineage>
</organism>
<dbReference type="InterPro" id="IPR050364">
    <property type="entry name" value="Cytochrome_P450_fung"/>
</dbReference>
<name>A0AA39PN68_9AGAR</name>
<dbReference type="PRINTS" id="PR00463">
    <property type="entry name" value="EP450I"/>
</dbReference>
<dbReference type="InterPro" id="IPR001128">
    <property type="entry name" value="Cyt_P450"/>
</dbReference>
<dbReference type="Proteomes" id="UP001175228">
    <property type="component" value="Unassembled WGS sequence"/>
</dbReference>
<keyword evidence="7 9" id="KW-0408">Iron</keyword>
<evidence type="ECO:0000256" key="5">
    <source>
        <dbReference type="ARBA" id="ARBA00022723"/>
    </source>
</evidence>
<evidence type="ECO:0000256" key="6">
    <source>
        <dbReference type="ARBA" id="ARBA00023002"/>
    </source>
</evidence>
<dbReference type="EMBL" id="JAUEPU010000045">
    <property type="protein sequence ID" value="KAK0486771.1"/>
    <property type="molecule type" value="Genomic_DNA"/>
</dbReference>
<keyword evidence="6" id="KW-0560">Oxidoreductase</keyword>
<evidence type="ECO:0000313" key="11">
    <source>
        <dbReference type="EMBL" id="KAK0486771.1"/>
    </source>
</evidence>
<dbReference type="GO" id="GO:0004497">
    <property type="term" value="F:monooxygenase activity"/>
    <property type="evidence" value="ECO:0007669"/>
    <property type="project" value="UniProtKB-KW"/>
</dbReference>
<keyword evidence="10" id="KW-0472">Membrane</keyword>
<dbReference type="SUPFAM" id="SSF48264">
    <property type="entry name" value="Cytochrome P450"/>
    <property type="match status" value="1"/>
</dbReference>
<comment type="similarity">
    <text evidence="3">Belongs to the cytochrome P450 family.</text>
</comment>
<evidence type="ECO:0000256" key="2">
    <source>
        <dbReference type="ARBA" id="ARBA00005179"/>
    </source>
</evidence>
<keyword evidence="8" id="KW-0503">Monooxygenase</keyword>
<dbReference type="Gene3D" id="1.10.630.10">
    <property type="entry name" value="Cytochrome P450"/>
    <property type="match status" value="1"/>
</dbReference>
<keyword evidence="10" id="KW-0812">Transmembrane</keyword>
<accession>A0AA39PN68</accession>
<keyword evidence="5 9" id="KW-0479">Metal-binding</keyword>
<dbReference type="AlphaFoldDB" id="A0AA39PN68"/>
<dbReference type="PROSITE" id="PS51257">
    <property type="entry name" value="PROKAR_LIPOPROTEIN"/>
    <property type="match status" value="1"/>
</dbReference>
<comment type="cofactor">
    <cofactor evidence="1 9">
        <name>heme</name>
        <dbReference type="ChEBI" id="CHEBI:30413"/>
    </cofactor>
</comment>
<keyword evidence="4 9" id="KW-0349">Heme</keyword>
<keyword evidence="12" id="KW-1185">Reference proteome</keyword>
<comment type="caution">
    <text evidence="11">The sequence shown here is derived from an EMBL/GenBank/DDBJ whole genome shotgun (WGS) entry which is preliminary data.</text>
</comment>
<evidence type="ECO:0000256" key="8">
    <source>
        <dbReference type="ARBA" id="ARBA00023033"/>
    </source>
</evidence>
<evidence type="ECO:0000256" key="7">
    <source>
        <dbReference type="ARBA" id="ARBA00023004"/>
    </source>
</evidence>
<feature type="transmembrane region" description="Helical" evidence="10">
    <location>
        <begin position="15"/>
        <end position="35"/>
    </location>
</feature>
<dbReference type="InterPro" id="IPR036396">
    <property type="entry name" value="Cyt_P450_sf"/>
</dbReference>
<evidence type="ECO:0000313" key="12">
    <source>
        <dbReference type="Proteomes" id="UP001175228"/>
    </source>
</evidence>
<evidence type="ECO:0000256" key="3">
    <source>
        <dbReference type="ARBA" id="ARBA00010617"/>
    </source>
</evidence>
<sequence length="503" mass="56910">MHHLRYLHRLSSLPAMAWVLALLSCIVSGFFVVYLRSRWLFRSLPPGPPGHWLLGNEIPTKRAFLKYEEWTKAYGPVYSLTRFGKVYVVVGRYDAAVELMEKGGTQTADRPRAIAASDTFSGGLRSILLNDTPRWRTLNRAFHSHLKTNRAAAYEPVQLYHAKRMILNILDNPEKFTTHTKTYAASVILTLTYGKTTPTTFEDPDLQDMIRDGNRFRVVILPGAYLVDTFPVLRWVPGYLSELRRWHRDSIELCRRCLGSVRTKMGGEDVPECFATDLLGNEKMSFDQAAVLTGSMFSAGASTTAAALVFVIMAAACFPEAAKVVQREIDGVVSRDRCPTFDDRERLPQVMAFVYECFRWRPLVPSGIAHAASQDILWQGYVIPKGATIIASPWSIFRSPDIFHSPEDFDPQRWIIDGQVREDIKQFVYGFGRRVCPGSRIANRSLFINTALLLWAFDIVATEKIDSKAFADEPGMFPGSFGVQFDLRAGKEREDWVRSLMGK</sequence>
<comment type="pathway">
    <text evidence="2">Secondary metabolite biosynthesis.</text>
</comment>
<gene>
    <name evidence="11" type="ORF">EDD18DRAFT_1292652</name>
</gene>
<dbReference type="Pfam" id="PF00067">
    <property type="entry name" value="p450"/>
    <property type="match status" value="1"/>
</dbReference>
<proteinExistence type="inferred from homology"/>
<evidence type="ECO:0000256" key="9">
    <source>
        <dbReference type="PIRSR" id="PIRSR602401-1"/>
    </source>
</evidence>
<dbReference type="PANTHER" id="PTHR46300:SF1">
    <property type="entry name" value="P450, PUTATIVE (EUROFUNG)-RELATED"/>
    <property type="match status" value="1"/>
</dbReference>
<dbReference type="InterPro" id="IPR002401">
    <property type="entry name" value="Cyt_P450_E_grp-I"/>
</dbReference>
<evidence type="ECO:0000256" key="10">
    <source>
        <dbReference type="SAM" id="Phobius"/>
    </source>
</evidence>
<feature type="binding site" description="axial binding residue" evidence="9">
    <location>
        <position position="436"/>
    </location>
    <ligand>
        <name>heme</name>
        <dbReference type="ChEBI" id="CHEBI:30413"/>
    </ligand>
    <ligandPart>
        <name>Fe</name>
        <dbReference type="ChEBI" id="CHEBI:18248"/>
    </ligandPart>
</feature>
<dbReference type="PANTHER" id="PTHR46300">
    <property type="entry name" value="P450, PUTATIVE (EUROFUNG)-RELATED-RELATED"/>
    <property type="match status" value="1"/>
</dbReference>
<dbReference type="PRINTS" id="PR00385">
    <property type="entry name" value="P450"/>
</dbReference>
<evidence type="ECO:0000256" key="4">
    <source>
        <dbReference type="ARBA" id="ARBA00022617"/>
    </source>
</evidence>
<dbReference type="GO" id="GO:0005506">
    <property type="term" value="F:iron ion binding"/>
    <property type="evidence" value="ECO:0007669"/>
    <property type="project" value="InterPro"/>
</dbReference>
<reference evidence="11" key="1">
    <citation type="submission" date="2023-06" db="EMBL/GenBank/DDBJ databases">
        <authorList>
            <consortium name="Lawrence Berkeley National Laboratory"/>
            <person name="Ahrendt S."/>
            <person name="Sahu N."/>
            <person name="Indic B."/>
            <person name="Wong-Bajracharya J."/>
            <person name="Merenyi Z."/>
            <person name="Ke H.-M."/>
            <person name="Monk M."/>
            <person name="Kocsube S."/>
            <person name="Drula E."/>
            <person name="Lipzen A."/>
            <person name="Balint B."/>
            <person name="Henrissat B."/>
            <person name="Andreopoulos B."/>
            <person name="Martin F.M."/>
            <person name="Harder C.B."/>
            <person name="Rigling D."/>
            <person name="Ford K.L."/>
            <person name="Foster G.D."/>
            <person name="Pangilinan J."/>
            <person name="Papanicolaou A."/>
            <person name="Barry K."/>
            <person name="LaButti K."/>
            <person name="Viragh M."/>
            <person name="Koriabine M."/>
            <person name="Yan M."/>
            <person name="Riley R."/>
            <person name="Champramary S."/>
            <person name="Plett K.L."/>
            <person name="Tsai I.J."/>
            <person name="Slot J."/>
            <person name="Sipos G."/>
            <person name="Plett J."/>
            <person name="Nagy L.G."/>
            <person name="Grigoriev I.V."/>
        </authorList>
    </citation>
    <scope>NUCLEOTIDE SEQUENCE</scope>
    <source>
        <strain evidence="11">HWK02</strain>
    </source>
</reference>
<protein>
    <submittedName>
        <fullName evidence="11">Cytochrome P450</fullName>
    </submittedName>
</protein>
<keyword evidence="10" id="KW-1133">Transmembrane helix</keyword>
<dbReference type="GO" id="GO:0016705">
    <property type="term" value="F:oxidoreductase activity, acting on paired donors, with incorporation or reduction of molecular oxygen"/>
    <property type="evidence" value="ECO:0007669"/>
    <property type="project" value="InterPro"/>
</dbReference>
<dbReference type="CDD" id="cd11065">
    <property type="entry name" value="CYP64-like"/>
    <property type="match status" value="1"/>
</dbReference>